<proteinExistence type="predicted"/>
<keyword evidence="1" id="KW-1133">Transmembrane helix</keyword>
<feature type="transmembrane region" description="Helical" evidence="1">
    <location>
        <begin position="6"/>
        <end position="24"/>
    </location>
</feature>
<reference evidence="2 3" key="1">
    <citation type="submission" date="2016-10" db="EMBL/GenBank/DDBJ databases">
        <authorList>
            <person name="de Groot N.N."/>
        </authorList>
    </citation>
    <scope>NUCLEOTIDE SEQUENCE [LARGE SCALE GENOMIC DNA]</scope>
    <source>
        <strain evidence="2 3">DSM 21650</strain>
    </source>
</reference>
<feature type="transmembrane region" description="Helical" evidence="1">
    <location>
        <begin position="36"/>
        <end position="55"/>
    </location>
</feature>
<sequence>MIFKLGIISFIAGTIFIFGSDRLYKKGKITTVNMLLSSKLIGLGLTILATILMIFGK</sequence>
<evidence type="ECO:0000313" key="2">
    <source>
        <dbReference type="EMBL" id="SDY97804.1"/>
    </source>
</evidence>
<evidence type="ECO:0000256" key="1">
    <source>
        <dbReference type="SAM" id="Phobius"/>
    </source>
</evidence>
<gene>
    <name evidence="2" type="ORF">SAMN05660462_01425</name>
</gene>
<keyword evidence="1" id="KW-0812">Transmembrane</keyword>
<dbReference type="Proteomes" id="UP000198625">
    <property type="component" value="Unassembled WGS sequence"/>
</dbReference>
<dbReference type="EMBL" id="FNQE01000013">
    <property type="protein sequence ID" value="SDY97804.1"/>
    <property type="molecule type" value="Genomic_DNA"/>
</dbReference>
<dbReference type="RefSeq" id="WP_176967904.1">
    <property type="nucleotide sequence ID" value="NZ_FNQE01000013.1"/>
</dbReference>
<keyword evidence="1" id="KW-0472">Membrane</keyword>
<dbReference type="STRING" id="415015.SAMN05660462_01425"/>
<accession>A0A1H3P9G8</accession>
<name>A0A1H3P9G8_9FIRM</name>
<keyword evidence="3" id="KW-1185">Reference proteome</keyword>
<organism evidence="2 3">
    <name type="scientific">Proteiniborus ethanoligenes</name>
    <dbReference type="NCBI Taxonomy" id="415015"/>
    <lineage>
        <taxon>Bacteria</taxon>
        <taxon>Bacillati</taxon>
        <taxon>Bacillota</taxon>
        <taxon>Clostridia</taxon>
        <taxon>Eubacteriales</taxon>
        <taxon>Proteiniborus</taxon>
    </lineage>
</organism>
<evidence type="ECO:0000313" key="3">
    <source>
        <dbReference type="Proteomes" id="UP000198625"/>
    </source>
</evidence>
<dbReference type="AlphaFoldDB" id="A0A1H3P9G8"/>
<protein>
    <submittedName>
        <fullName evidence="2">Uncharacterized protein</fullName>
    </submittedName>
</protein>